<dbReference type="Gene3D" id="3.20.20.70">
    <property type="entry name" value="Aldolase class I"/>
    <property type="match status" value="1"/>
</dbReference>
<dbReference type="PANTHER" id="PTHR43406:SF1">
    <property type="entry name" value="TRYPTOPHAN SYNTHASE ALPHA CHAIN, CHLOROPLASTIC"/>
    <property type="match status" value="1"/>
</dbReference>
<protein>
    <recommendedName>
        <fullName evidence="9">Tryptophan synthase alpha chain</fullName>
        <ecNumber evidence="9">4.2.1.20</ecNumber>
    </recommendedName>
</protein>
<evidence type="ECO:0000256" key="6">
    <source>
        <dbReference type="ARBA" id="ARBA00023141"/>
    </source>
</evidence>
<reference evidence="11 12" key="1">
    <citation type="submission" date="2021-12" db="EMBL/GenBank/DDBJ databases">
        <title>Genome sequencing of bacteria with rrn-lacking chromosome and rrn-plasmid.</title>
        <authorList>
            <person name="Anda M."/>
            <person name="Iwasaki W."/>
        </authorList>
    </citation>
    <scope>NUCLEOTIDE SEQUENCE [LARGE SCALE GENOMIC DNA]</scope>
    <source>
        <strain evidence="11 12">DSM 100852</strain>
    </source>
</reference>
<evidence type="ECO:0000256" key="7">
    <source>
        <dbReference type="ARBA" id="ARBA00023239"/>
    </source>
</evidence>
<evidence type="ECO:0000256" key="3">
    <source>
        <dbReference type="ARBA" id="ARBA00011270"/>
    </source>
</evidence>
<comment type="catalytic activity">
    <reaction evidence="8 9">
        <text>(1S,2R)-1-C-(indol-3-yl)glycerol 3-phosphate + L-serine = D-glyceraldehyde 3-phosphate + L-tryptophan + H2O</text>
        <dbReference type="Rhea" id="RHEA:10532"/>
        <dbReference type="ChEBI" id="CHEBI:15377"/>
        <dbReference type="ChEBI" id="CHEBI:33384"/>
        <dbReference type="ChEBI" id="CHEBI:57912"/>
        <dbReference type="ChEBI" id="CHEBI:58866"/>
        <dbReference type="ChEBI" id="CHEBI:59776"/>
        <dbReference type="EC" id="4.2.1.20"/>
    </reaction>
</comment>
<dbReference type="EC" id="4.2.1.20" evidence="9"/>
<evidence type="ECO:0000256" key="5">
    <source>
        <dbReference type="ARBA" id="ARBA00022822"/>
    </source>
</evidence>
<keyword evidence="12" id="KW-1185">Reference proteome</keyword>
<dbReference type="HAMAP" id="MF_00131">
    <property type="entry name" value="Trp_synth_alpha"/>
    <property type="match status" value="1"/>
</dbReference>
<evidence type="ECO:0000256" key="8">
    <source>
        <dbReference type="ARBA" id="ARBA00049047"/>
    </source>
</evidence>
<accession>A0AAU9CKK3</accession>
<evidence type="ECO:0000313" key="12">
    <source>
        <dbReference type="Proteomes" id="UP001348817"/>
    </source>
</evidence>
<evidence type="ECO:0000256" key="1">
    <source>
        <dbReference type="ARBA" id="ARBA00003365"/>
    </source>
</evidence>
<feature type="active site" description="Proton acceptor" evidence="9">
    <location>
        <position position="67"/>
    </location>
</feature>
<dbReference type="InterPro" id="IPR011060">
    <property type="entry name" value="RibuloseP-bd_barrel"/>
</dbReference>
<comment type="function">
    <text evidence="1 9">The alpha subunit is responsible for the aldol cleavage of indoleglycerol phosphate to indole and glyceraldehyde 3-phosphate.</text>
</comment>
<evidence type="ECO:0000256" key="9">
    <source>
        <dbReference type="HAMAP-Rule" id="MF_00131"/>
    </source>
</evidence>
<keyword evidence="5 9" id="KW-0822">Tryptophan biosynthesis</keyword>
<keyword evidence="4 9" id="KW-0028">Amino-acid biosynthesis</keyword>
<comment type="similarity">
    <text evidence="9 10">Belongs to the TrpA family.</text>
</comment>
<dbReference type="EMBL" id="AP025314">
    <property type="protein sequence ID" value="BDD09830.1"/>
    <property type="molecule type" value="Genomic_DNA"/>
</dbReference>
<dbReference type="KEGG" id="fax:FUAX_22620"/>
<dbReference type="PROSITE" id="PS00167">
    <property type="entry name" value="TRP_SYNTHASE_ALPHA"/>
    <property type="match status" value="1"/>
</dbReference>
<keyword evidence="6 9" id="KW-0057">Aromatic amino acid biosynthesis</keyword>
<dbReference type="Pfam" id="PF00290">
    <property type="entry name" value="Trp_syntA"/>
    <property type="match status" value="1"/>
</dbReference>
<comment type="pathway">
    <text evidence="2 9">Amino-acid biosynthesis; L-tryptophan biosynthesis; L-tryptophan from chorismate: step 5/5.</text>
</comment>
<dbReference type="FunFam" id="3.20.20.70:FF:000037">
    <property type="entry name" value="Tryptophan synthase alpha chain"/>
    <property type="match status" value="1"/>
</dbReference>
<dbReference type="InterPro" id="IPR018204">
    <property type="entry name" value="Trp_synthase_alpha_AS"/>
</dbReference>
<feature type="active site" description="Proton acceptor" evidence="9">
    <location>
        <position position="78"/>
    </location>
</feature>
<dbReference type="InterPro" id="IPR002028">
    <property type="entry name" value="Trp_synthase_suA"/>
</dbReference>
<proteinExistence type="inferred from homology"/>
<dbReference type="InterPro" id="IPR013785">
    <property type="entry name" value="Aldolase_TIM"/>
</dbReference>
<dbReference type="SUPFAM" id="SSF51366">
    <property type="entry name" value="Ribulose-phoshate binding barrel"/>
    <property type="match status" value="1"/>
</dbReference>
<comment type="subunit">
    <text evidence="3 9">Tetramer of two alpha and two beta chains.</text>
</comment>
<sequence length="280" mass="31261">MQTIYSGRFTLYPIKPTFVIEMNRIDKLFQEKQNNILAVYFTAGYPGLGDTTKVLRSLADSGADIIEVGIPYSDPVADGPTIQASGQQALDNGMNLKLLLEQLADIRQHTQTPIVLMGYFNTVLVYGVERFCMKCKEVGVDGLILPDLPVEEYKEKYADMFAEYGLCNILLISPTTKEERIRQIDEISTGFLYMVSSNAITGAKGSVEDAQEEYFKRIEAMNLKTPRLIGFGISNRQTFERASKYASGAIIGSAFVNLLTENEKDFDGPIREFVKEVKGL</sequence>
<gene>
    <name evidence="9 11" type="primary">trpA</name>
    <name evidence="11" type="ORF">FUAX_22620</name>
</gene>
<dbReference type="NCBIfam" id="TIGR00262">
    <property type="entry name" value="trpA"/>
    <property type="match status" value="1"/>
</dbReference>
<evidence type="ECO:0000256" key="10">
    <source>
        <dbReference type="RuleBase" id="RU003662"/>
    </source>
</evidence>
<evidence type="ECO:0000313" key="11">
    <source>
        <dbReference type="EMBL" id="BDD09830.1"/>
    </source>
</evidence>
<name>A0AAU9CKK3_9BACT</name>
<dbReference type="GO" id="GO:0005829">
    <property type="term" value="C:cytosol"/>
    <property type="evidence" value="ECO:0007669"/>
    <property type="project" value="TreeGrafter"/>
</dbReference>
<dbReference type="PANTHER" id="PTHR43406">
    <property type="entry name" value="TRYPTOPHAN SYNTHASE, ALPHA CHAIN"/>
    <property type="match status" value="1"/>
</dbReference>
<evidence type="ECO:0000256" key="4">
    <source>
        <dbReference type="ARBA" id="ARBA00022605"/>
    </source>
</evidence>
<keyword evidence="7 9" id="KW-0456">Lyase</keyword>
<dbReference type="CDD" id="cd04724">
    <property type="entry name" value="Tryptophan_synthase_alpha"/>
    <property type="match status" value="1"/>
</dbReference>
<dbReference type="AlphaFoldDB" id="A0AAU9CKK3"/>
<evidence type="ECO:0000256" key="2">
    <source>
        <dbReference type="ARBA" id="ARBA00004733"/>
    </source>
</evidence>
<dbReference type="Proteomes" id="UP001348817">
    <property type="component" value="Chromosome"/>
</dbReference>
<organism evidence="11 12">
    <name type="scientific">Fulvitalea axinellae</name>
    <dbReference type="NCBI Taxonomy" id="1182444"/>
    <lineage>
        <taxon>Bacteria</taxon>
        <taxon>Pseudomonadati</taxon>
        <taxon>Bacteroidota</taxon>
        <taxon>Cytophagia</taxon>
        <taxon>Cytophagales</taxon>
        <taxon>Persicobacteraceae</taxon>
        <taxon>Fulvitalea</taxon>
    </lineage>
</organism>
<dbReference type="GO" id="GO:0004834">
    <property type="term" value="F:tryptophan synthase activity"/>
    <property type="evidence" value="ECO:0007669"/>
    <property type="project" value="UniProtKB-UniRule"/>
</dbReference>
<dbReference type="RefSeq" id="WP_338391419.1">
    <property type="nucleotide sequence ID" value="NZ_AP025314.1"/>
</dbReference>